<name>A0AAU9SFS8_THLAR</name>
<dbReference type="AlphaFoldDB" id="A0AAU9SFS8"/>
<accession>A0AAU9SFS8</accession>
<proteinExistence type="predicted"/>
<protein>
    <recommendedName>
        <fullName evidence="3">Plant thionin family protein</fullName>
    </recommendedName>
</protein>
<evidence type="ECO:0008006" key="3">
    <source>
        <dbReference type="Google" id="ProtNLM"/>
    </source>
</evidence>
<dbReference type="EMBL" id="OU466861">
    <property type="protein sequence ID" value="CAH2065246.1"/>
    <property type="molecule type" value="Genomic_DNA"/>
</dbReference>
<dbReference type="Proteomes" id="UP000836841">
    <property type="component" value="Chromosome 5"/>
</dbReference>
<gene>
    <name evidence="1" type="ORF">TAV2_LOCUS16720</name>
</gene>
<reference evidence="1 2" key="1">
    <citation type="submission" date="2022-03" db="EMBL/GenBank/DDBJ databases">
        <authorList>
            <person name="Nunn A."/>
            <person name="Chopra R."/>
            <person name="Nunn A."/>
            <person name="Contreras Garrido A."/>
        </authorList>
    </citation>
    <scope>NUCLEOTIDE SEQUENCE [LARGE SCALE GENOMIC DNA]</scope>
</reference>
<evidence type="ECO:0000313" key="2">
    <source>
        <dbReference type="Proteomes" id="UP000836841"/>
    </source>
</evidence>
<sequence>MVMAAMVTEVEGLSCIDKCMFECGLSLKTEKHCKEKCFRKCHIPPGVSSQLSEKKTIRMRNINR</sequence>
<evidence type="ECO:0000313" key="1">
    <source>
        <dbReference type="EMBL" id="CAH2065246.1"/>
    </source>
</evidence>
<keyword evidence="2" id="KW-1185">Reference proteome</keyword>
<organism evidence="1 2">
    <name type="scientific">Thlaspi arvense</name>
    <name type="common">Field penny-cress</name>
    <dbReference type="NCBI Taxonomy" id="13288"/>
    <lineage>
        <taxon>Eukaryota</taxon>
        <taxon>Viridiplantae</taxon>
        <taxon>Streptophyta</taxon>
        <taxon>Embryophyta</taxon>
        <taxon>Tracheophyta</taxon>
        <taxon>Spermatophyta</taxon>
        <taxon>Magnoliopsida</taxon>
        <taxon>eudicotyledons</taxon>
        <taxon>Gunneridae</taxon>
        <taxon>Pentapetalae</taxon>
        <taxon>rosids</taxon>
        <taxon>malvids</taxon>
        <taxon>Brassicales</taxon>
        <taxon>Brassicaceae</taxon>
        <taxon>Thlaspideae</taxon>
        <taxon>Thlaspi</taxon>
    </lineage>
</organism>